<gene>
    <name evidence="2" type="ORF">BDZ90DRAFT_246945</name>
</gene>
<dbReference type="InterPro" id="IPR000639">
    <property type="entry name" value="Epox_hydrolase-like"/>
</dbReference>
<evidence type="ECO:0000313" key="3">
    <source>
        <dbReference type="Proteomes" id="UP000245884"/>
    </source>
</evidence>
<sequence>MSTTNSLYAPFHDVGFKAHDVKIPSPAHDPTLDLTIHALVFEPESPAQHTLLLLHGHPQSNLIWLRAAPKLVAELKGTTRIIIPDLRGHGKSTAVSVERDEKGQYKDEVARGRYTKREMARDMVELVKAVGGHEKFYILAHDRGARVAHRLSLDYPESVHSLLILDIAPTVDVYLNTDLRFALYYWHWFFLVQPHPIPEQMILGAPQAYIKKMTVMNQKGGVHGGEEEVHPKEILESYTKTLQDPAYVEATCEDYRQSSPLGLDFEHDKESRAKGQKVQAPFRVLWGANGIVENLYGREKQLAFWRGCCERLDEEGSKAVPSGHYIPEELPDTVVESALDFFKLTLK</sequence>
<dbReference type="OrthoDB" id="6431331at2759"/>
<protein>
    <submittedName>
        <fullName evidence="2">Alpha/beta-hydrolase</fullName>
    </submittedName>
</protein>
<evidence type="ECO:0000259" key="1">
    <source>
        <dbReference type="Pfam" id="PF00561"/>
    </source>
</evidence>
<keyword evidence="2" id="KW-0378">Hydrolase</keyword>
<dbReference type="PANTHER" id="PTHR43798:SF33">
    <property type="entry name" value="HYDROLASE, PUTATIVE (AFU_ORTHOLOGUE AFUA_2G14860)-RELATED"/>
    <property type="match status" value="1"/>
</dbReference>
<dbReference type="PRINTS" id="PR00412">
    <property type="entry name" value="EPOXHYDRLASE"/>
</dbReference>
<dbReference type="Proteomes" id="UP000245884">
    <property type="component" value="Unassembled WGS sequence"/>
</dbReference>
<dbReference type="InterPro" id="IPR029058">
    <property type="entry name" value="AB_hydrolase_fold"/>
</dbReference>
<dbReference type="RefSeq" id="XP_025360492.1">
    <property type="nucleotide sequence ID" value="XM_025507581.1"/>
</dbReference>
<dbReference type="InterPro" id="IPR000073">
    <property type="entry name" value="AB_hydrolase_1"/>
</dbReference>
<dbReference type="InterPro" id="IPR050266">
    <property type="entry name" value="AB_hydrolase_sf"/>
</dbReference>
<name>A0A316UKX1_9BASI</name>
<keyword evidence="3" id="KW-1185">Reference proteome</keyword>
<dbReference type="EMBL" id="KZ819674">
    <property type="protein sequence ID" value="PWN25880.1"/>
    <property type="molecule type" value="Genomic_DNA"/>
</dbReference>
<dbReference type="Gene3D" id="3.40.50.1820">
    <property type="entry name" value="alpha/beta hydrolase"/>
    <property type="match status" value="1"/>
</dbReference>
<reference evidence="2 3" key="1">
    <citation type="journal article" date="2018" name="Mol. Biol. Evol.">
        <title>Broad Genomic Sampling Reveals a Smut Pathogenic Ancestry of the Fungal Clade Ustilaginomycotina.</title>
        <authorList>
            <person name="Kijpornyongpan T."/>
            <person name="Mondo S.J."/>
            <person name="Barry K."/>
            <person name="Sandor L."/>
            <person name="Lee J."/>
            <person name="Lipzen A."/>
            <person name="Pangilinan J."/>
            <person name="LaButti K."/>
            <person name="Hainaut M."/>
            <person name="Henrissat B."/>
            <person name="Grigoriev I.V."/>
            <person name="Spatafora J.W."/>
            <person name="Aime M.C."/>
        </authorList>
    </citation>
    <scope>NUCLEOTIDE SEQUENCE [LARGE SCALE GENOMIC DNA]</scope>
    <source>
        <strain evidence="2 3">MCA 5214</strain>
    </source>
</reference>
<accession>A0A316UKX1</accession>
<dbReference type="SUPFAM" id="SSF53474">
    <property type="entry name" value="alpha/beta-Hydrolases"/>
    <property type="match status" value="1"/>
</dbReference>
<dbReference type="GO" id="GO:0047372">
    <property type="term" value="F:monoacylglycerol lipase activity"/>
    <property type="evidence" value="ECO:0007669"/>
    <property type="project" value="TreeGrafter"/>
</dbReference>
<dbReference type="GeneID" id="37029404"/>
<feature type="domain" description="AB hydrolase-1" evidence="1">
    <location>
        <begin position="50"/>
        <end position="190"/>
    </location>
</feature>
<dbReference type="Pfam" id="PF00561">
    <property type="entry name" value="Abhydrolase_1"/>
    <property type="match status" value="1"/>
</dbReference>
<dbReference type="GO" id="GO:0016020">
    <property type="term" value="C:membrane"/>
    <property type="evidence" value="ECO:0007669"/>
    <property type="project" value="TreeGrafter"/>
</dbReference>
<dbReference type="GO" id="GO:0046464">
    <property type="term" value="P:acylglycerol catabolic process"/>
    <property type="evidence" value="ECO:0007669"/>
    <property type="project" value="TreeGrafter"/>
</dbReference>
<dbReference type="STRING" id="1569628.A0A316UKX1"/>
<evidence type="ECO:0000313" key="2">
    <source>
        <dbReference type="EMBL" id="PWN25880.1"/>
    </source>
</evidence>
<proteinExistence type="predicted"/>
<dbReference type="PANTHER" id="PTHR43798">
    <property type="entry name" value="MONOACYLGLYCEROL LIPASE"/>
    <property type="match status" value="1"/>
</dbReference>
<dbReference type="AlphaFoldDB" id="A0A316UKX1"/>
<organism evidence="2 3">
    <name type="scientific">Jaminaea rosea</name>
    <dbReference type="NCBI Taxonomy" id="1569628"/>
    <lineage>
        <taxon>Eukaryota</taxon>
        <taxon>Fungi</taxon>
        <taxon>Dikarya</taxon>
        <taxon>Basidiomycota</taxon>
        <taxon>Ustilaginomycotina</taxon>
        <taxon>Exobasidiomycetes</taxon>
        <taxon>Microstromatales</taxon>
        <taxon>Microstromatales incertae sedis</taxon>
        <taxon>Jaminaea</taxon>
    </lineage>
</organism>